<keyword evidence="3" id="KW-0949">S-adenosyl-L-methionine</keyword>
<dbReference type="EMBL" id="LXSL01000028">
    <property type="protein sequence ID" value="OAM26622.1"/>
    <property type="molecule type" value="Genomic_DNA"/>
</dbReference>
<evidence type="ECO:0000256" key="3">
    <source>
        <dbReference type="ARBA" id="ARBA00022691"/>
    </source>
</evidence>
<dbReference type="OrthoDB" id="9799672at2"/>
<dbReference type="GO" id="GO:0008757">
    <property type="term" value="F:S-adenosylmethionine-dependent methyltransferase activity"/>
    <property type="evidence" value="ECO:0007669"/>
    <property type="project" value="TreeGrafter"/>
</dbReference>
<dbReference type="PANTHER" id="PTHR10509">
    <property type="entry name" value="O-METHYLTRANSFERASE-RELATED"/>
    <property type="match status" value="1"/>
</dbReference>
<organism evidence="4 5">
    <name type="scientific">Eikenella longinqua</name>
    <dbReference type="NCBI Taxonomy" id="1795827"/>
    <lineage>
        <taxon>Bacteria</taxon>
        <taxon>Pseudomonadati</taxon>
        <taxon>Pseudomonadota</taxon>
        <taxon>Betaproteobacteria</taxon>
        <taxon>Neisseriales</taxon>
        <taxon>Neisseriaceae</taxon>
        <taxon>Eikenella</taxon>
    </lineage>
</organism>
<name>A0A1A9RWF2_9NEIS</name>
<dbReference type="AlphaFoldDB" id="A0A1A9RWF2"/>
<evidence type="ECO:0000256" key="1">
    <source>
        <dbReference type="ARBA" id="ARBA00022603"/>
    </source>
</evidence>
<gene>
    <name evidence="4" type="ORF">A7P95_07560</name>
</gene>
<dbReference type="PROSITE" id="PS51682">
    <property type="entry name" value="SAM_OMT_I"/>
    <property type="match status" value="1"/>
</dbReference>
<dbReference type="Pfam" id="PF01596">
    <property type="entry name" value="Methyltransf_3"/>
    <property type="match status" value="1"/>
</dbReference>
<dbReference type="InterPro" id="IPR050362">
    <property type="entry name" value="Cation-dep_OMT"/>
</dbReference>
<dbReference type="PANTHER" id="PTHR10509:SF14">
    <property type="entry name" value="CAFFEOYL-COA O-METHYLTRANSFERASE 3-RELATED"/>
    <property type="match status" value="1"/>
</dbReference>
<dbReference type="SUPFAM" id="SSF53335">
    <property type="entry name" value="S-adenosyl-L-methionine-dependent methyltransferases"/>
    <property type="match status" value="1"/>
</dbReference>
<keyword evidence="5" id="KW-1185">Reference proteome</keyword>
<dbReference type="GO" id="GO:0008171">
    <property type="term" value="F:O-methyltransferase activity"/>
    <property type="evidence" value="ECO:0007669"/>
    <property type="project" value="InterPro"/>
</dbReference>
<evidence type="ECO:0000256" key="2">
    <source>
        <dbReference type="ARBA" id="ARBA00022679"/>
    </source>
</evidence>
<evidence type="ECO:0000313" key="5">
    <source>
        <dbReference type="Proteomes" id="UP000077885"/>
    </source>
</evidence>
<proteinExistence type="predicted"/>
<dbReference type="Gene3D" id="3.40.50.150">
    <property type="entry name" value="Vaccinia Virus protein VP39"/>
    <property type="match status" value="1"/>
</dbReference>
<dbReference type="Proteomes" id="UP000077885">
    <property type="component" value="Unassembled WGS sequence"/>
</dbReference>
<comment type="caution">
    <text evidence="4">The sequence shown here is derived from an EMBL/GenBank/DDBJ whole genome shotgun (WGS) entry which is preliminary data.</text>
</comment>
<evidence type="ECO:0000313" key="4">
    <source>
        <dbReference type="EMBL" id="OAM26622.1"/>
    </source>
</evidence>
<dbReference type="RefSeq" id="WP_067593480.1">
    <property type="nucleotide sequence ID" value="NZ_LXSL01000028.1"/>
</dbReference>
<keyword evidence="2 4" id="KW-0808">Transferase</keyword>
<sequence length="230" mass="25329">MTAATPHLPPELAGYLKTINPPEAPVLQRLRQATEQHRMGKMHLATEQAQLLAFLVRLIGAKRCLEIGVYTGYSSTAVALALPEDGILTACDINITYTTLARQFWREAGVEHKIQLHLQPALITLDQLIAQGQSGSYDFALIDADKPPTAHYYERCLTLLHPGGLIAIDNLLLGGRVYQANSAPAPESIERIRAFNQSLQTDPRVAALTLPLGDGLTLLRKRHLQERECP</sequence>
<dbReference type="STRING" id="1795827.A7P95_07560"/>
<dbReference type="InterPro" id="IPR029063">
    <property type="entry name" value="SAM-dependent_MTases_sf"/>
</dbReference>
<reference evidence="5" key="1">
    <citation type="submission" date="2016-05" db="EMBL/GenBank/DDBJ databases">
        <title>Draft genome of Corynebacterium afermentans subsp. afermentans LCDC 88199T.</title>
        <authorList>
            <person name="Bernier A.-M."/>
            <person name="Bernard K."/>
        </authorList>
    </citation>
    <scope>NUCLEOTIDE SEQUENCE [LARGE SCALE GENOMIC DNA]</scope>
    <source>
        <strain evidence="5">NML02-A-017</strain>
    </source>
</reference>
<accession>A0A1A9RWF2</accession>
<protein>
    <submittedName>
        <fullName evidence="4">Methyltransferase</fullName>
    </submittedName>
</protein>
<dbReference type="InterPro" id="IPR002935">
    <property type="entry name" value="SAM_O-MeTrfase"/>
</dbReference>
<dbReference type="GO" id="GO:0032259">
    <property type="term" value="P:methylation"/>
    <property type="evidence" value="ECO:0007669"/>
    <property type="project" value="UniProtKB-KW"/>
</dbReference>
<keyword evidence="1 4" id="KW-0489">Methyltransferase</keyword>